<protein>
    <submittedName>
        <fullName evidence="2">Predicted integral membrane protein</fullName>
    </submittedName>
</protein>
<dbReference type="InterPro" id="IPR025962">
    <property type="entry name" value="SdpI/YhfL"/>
</dbReference>
<keyword evidence="1" id="KW-0472">Membrane</keyword>
<organism evidence="2">
    <name type="scientific">uncultured Anaerotruncus sp</name>
    <dbReference type="NCBI Taxonomy" id="905011"/>
    <lineage>
        <taxon>Bacteria</taxon>
        <taxon>Bacillati</taxon>
        <taxon>Bacillota</taxon>
        <taxon>Clostridia</taxon>
        <taxon>Eubacteriales</taxon>
        <taxon>Oscillospiraceae</taxon>
        <taxon>Anaerotruncus</taxon>
        <taxon>environmental samples</taxon>
    </lineage>
</organism>
<evidence type="ECO:0000256" key="1">
    <source>
        <dbReference type="SAM" id="Phobius"/>
    </source>
</evidence>
<keyword evidence="1" id="KW-0812">Transmembrane</keyword>
<name>A0A1C6IMT7_9FIRM</name>
<dbReference type="EMBL" id="FMHG01000001">
    <property type="protein sequence ID" value="SCJ71167.1"/>
    <property type="molecule type" value="Genomic_DNA"/>
</dbReference>
<accession>A0A1C6IMT7</accession>
<feature type="transmembrane region" description="Helical" evidence="1">
    <location>
        <begin position="89"/>
        <end position="106"/>
    </location>
</feature>
<dbReference type="AlphaFoldDB" id="A0A1C6IMT7"/>
<feature type="transmembrane region" description="Helical" evidence="1">
    <location>
        <begin position="59"/>
        <end position="82"/>
    </location>
</feature>
<reference evidence="2" key="1">
    <citation type="submission" date="2015-09" db="EMBL/GenBank/DDBJ databases">
        <authorList>
            <consortium name="Pathogen Informatics"/>
        </authorList>
    </citation>
    <scope>NUCLEOTIDE SEQUENCE</scope>
    <source>
        <strain evidence="2">2789STDY5834896</strain>
    </source>
</reference>
<sequence length="129" mass="14839">MFWFILVTALLLPVTMIAFGAAWKKHPPRDVNGVYGYRTAMSMKSQQTWDFAHQCCARWWFWTGLLLAVVTVLVLVLTEVLFDSHSETALLWLMGVQLVAMLLSLLPTERALRRRFDRDGRPRDGIDGQ</sequence>
<evidence type="ECO:0000313" key="2">
    <source>
        <dbReference type="EMBL" id="SCJ71167.1"/>
    </source>
</evidence>
<keyword evidence="1" id="KW-1133">Transmembrane helix</keyword>
<proteinExistence type="predicted"/>
<gene>
    <name evidence="2" type="ORF">SAMEA3545359_01561</name>
</gene>
<dbReference type="Pfam" id="PF13630">
    <property type="entry name" value="SdpI"/>
    <property type="match status" value="1"/>
</dbReference>